<reference evidence="1 2" key="1">
    <citation type="journal article" date="2023" name="Science">
        <title>Complex scaffold remodeling in plant triterpene biosynthesis.</title>
        <authorList>
            <person name="De La Pena R."/>
            <person name="Hodgson H."/>
            <person name="Liu J.C."/>
            <person name="Stephenson M.J."/>
            <person name="Martin A.C."/>
            <person name="Owen C."/>
            <person name="Harkess A."/>
            <person name="Leebens-Mack J."/>
            <person name="Jimenez L.E."/>
            <person name="Osbourn A."/>
            <person name="Sattely E.S."/>
        </authorList>
    </citation>
    <scope>NUCLEOTIDE SEQUENCE [LARGE SCALE GENOMIC DNA]</scope>
    <source>
        <strain evidence="2">cv. JPN11</strain>
        <tissue evidence="1">Leaf</tissue>
    </source>
</reference>
<dbReference type="Proteomes" id="UP001164539">
    <property type="component" value="Chromosome 10"/>
</dbReference>
<gene>
    <name evidence="1" type="ORF">OWV82_019305</name>
</gene>
<comment type="caution">
    <text evidence="1">The sequence shown here is derived from an EMBL/GenBank/DDBJ whole genome shotgun (WGS) entry which is preliminary data.</text>
</comment>
<accession>A0ACC1XGP5</accession>
<proteinExistence type="predicted"/>
<sequence>MRQFPISRTSNSSLLLAMSLNFRSEFFSFTLPYSTPRHFRSRIQTLQPIRCAKRTGRKRYPSEKKKLKLKHKQVLADVKNKFEGFWRLSKLGVTVQNDPGKDFLGVSDPLLQEIAKVLEFPVASMLPPEAFSVVRKSFDARKVLKEPKFVYTVDMDVSKLLDLEPRTWDFISRLEPKVGFVEHMPCEKASGDLITVIHDCKKVSNDTLLSEDISSGSEGSYKYPRIRKPKIAVVGSGPSGLFASLVLAELGADVTLIERGQAVEQRGRDIGALIVRRILENESNFCFGEGGAGTWSDGKLVTRIGRNSDSVVAVMNTLVHFGAPKKILVDGKPHLGTDRLIPLLRNFRQHLQRLGVTIKFGTRVDDLLIEDARVVGVKVSNSMDQLQSDFQKLGFDAVILAVGHSARDIYQMLLSRNVNMVPKDFAVGLRIEHPQELINSIQYSGLAAEVNKGRGKVPVADYKVVKYVSGEDEDTLSNVVAARRSCYSFCMCPGGQVVLTSTNPSELCINGMSFSRRSSRWANAALVVTASTKDFDAFNLHGPLAGIEFQREFERRAAVMGGGNFVAPVQKVTDFLENKLSATPLPSSSYRLGVKSANLHELFPTHITDALKHSISMFDEELPGFISEAALLHGVETRTSSPVQIPRSSDTYESTCLKGLYPVGEGAGYAGGIVSAAVDGMYAGFGVAKDFDLFLGNIESVLGKAQDGGFVKY</sequence>
<evidence type="ECO:0000313" key="1">
    <source>
        <dbReference type="EMBL" id="KAJ4709530.1"/>
    </source>
</evidence>
<dbReference type="EMBL" id="CM051403">
    <property type="protein sequence ID" value="KAJ4709530.1"/>
    <property type="molecule type" value="Genomic_DNA"/>
</dbReference>
<evidence type="ECO:0000313" key="2">
    <source>
        <dbReference type="Proteomes" id="UP001164539"/>
    </source>
</evidence>
<name>A0ACC1XGP5_MELAZ</name>
<keyword evidence="2" id="KW-1185">Reference proteome</keyword>
<protein>
    <submittedName>
        <fullName evidence="1">FAD/NAD(P)-binding oxidoreductase family protein</fullName>
    </submittedName>
</protein>
<organism evidence="1 2">
    <name type="scientific">Melia azedarach</name>
    <name type="common">Chinaberry tree</name>
    <dbReference type="NCBI Taxonomy" id="155640"/>
    <lineage>
        <taxon>Eukaryota</taxon>
        <taxon>Viridiplantae</taxon>
        <taxon>Streptophyta</taxon>
        <taxon>Embryophyta</taxon>
        <taxon>Tracheophyta</taxon>
        <taxon>Spermatophyta</taxon>
        <taxon>Magnoliopsida</taxon>
        <taxon>eudicotyledons</taxon>
        <taxon>Gunneridae</taxon>
        <taxon>Pentapetalae</taxon>
        <taxon>rosids</taxon>
        <taxon>malvids</taxon>
        <taxon>Sapindales</taxon>
        <taxon>Meliaceae</taxon>
        <taxon>Melia</taxon>
    </lineage>
</organism>